<evidence type="ECO:0000259" key="1">
    <source>
        <dbReference type="Pfam" id="PF04287"/>
    </source>
</evidence>
<dbReference type="PIRSF" id="PIRSF006257">
    <property type="entry name" value="UCP006257"/>
    <property type="match status" value="1"/>
</dbReference>
<dbReference type="RefSeq" id="WP_091344665.1">
    <property type="nucleotide sequence ID" value="NZ_FNRM01000009.1"/>
</dbReference>
<gene>
    <name evidence="2" type="ORF">SAMN04488051_109111</name>
</gene>
<evidence type="ECO:0000313" key="3">
    <source>
        <dbReference type="Proteomes" id="UP000198773"/>
    </source>
</evidence>
<dbReference type="EMBL" id="FNRM01000009">
    <property type="protein sequence ID" value="SEA94153.1"/>
    <property type="molecule type" value="Genomic_DNA"/>
</dbReference>
<dbReference type="InterPro" id="IPR036814">
    <property type="entry name" value="YqcC-like_sf"/>
</dbReference>
<dbReference type="Pfam" id="PF04287">
    <property type="entry name" value="DUF446"/>
    <property type="match status" value="1"/>
</dbReference>
<dbReference type="GO" id="GO:0044010">
    <property type="term" value="P:single-species biofilm formation"/>
    <property type="evidence" value="ECO:0007669"/>
    <property type="project" value="TreeGrafter"/>
</dbReference>
<proteinExistence type="predicted"/>
<feature type="domain" description="YqcC-like" evidence="1">
    <location>
        <begin position="5"/>
        <end position="100"/>
    </location>
</feature>
<evidence type="ECO:0000313" key="2">
    <source>
        <dbReference type="EMBL" id="SEA94153.1"/>
    </source>
</evidence>
<dbReference type="InterPro" id="IPR023376">
    <property type="entry name" value="YqcC-like_dom"/>
</dbReference>
<sequence length="105" mass="11854">MSQRIVAALQEIKAELKALELWSPVPPSPEALASTAPFCCDTMPFEHWLQFVLLPRMQALLDGGHPLPEKVGILPMAEETLAKYPQDTRLLLYWIGRFDACFQTD</sequence>
<dbReference type="OrthoDB" id="8794567at2"/>
<name>A0A1H4FA16_ALKAM</name>
<dbReference type="InterPro" id="IPR007384">
    <property type="entry name" value="UCP006257"/>
</dbReference>
<protein>
    <submittedName>
        <fullName evidence="2">Uncharacterized conserved protein YqcC, DUF446 family</fullName>
    </submittedName>
</protein>
<accession>A0A1H4FA16</accession>
<dbReference type="Gene3D" id="1.20.1440.40">
    <property type="entry name" value="YqcC-like"/>
    <property type="match status" value="1"/>
</dbReference>
<dbReference type="AlphaFoldDB" id="A0A1H4FA16"/>
<reference evidence="2 3" key="1">
    <citation type="submission" date="2016-10" db="EMBL/GenBank/DDBJ databases">
        <authorList>
            <person name="de Groot N.N."/>
        </authorList>
    </citation>
    <scope>NUCLEOTIDE SEQUENCE [LARGE SCALE GENOMIC DNA]</scope>
    <source>
        <strain evidence="2 3">CGMCC 1.3430</strain>
    </source>
</reference>
<dbReference type="SUPFAM" id="SSF158452">
    <property type="entry name" value="YqcC-like"/>
    <property type="match status" value="1"/>
</dbReference>
<dbReference type="Proteomes" id="UP000198773">
    <property type="component" value="Unassembled WGS sequence"/>
</dbReference>
<dbReference type="STRING" id="152573.SAMN04488051_109111"/>
<keyword evidence="3" id="KW-1185">Reference proteome</keyword>
<organism evidence="2 3">
    <name type="scientific">Alkalimonas amylolytica</name>
    <dbReference type="NCBI Taxonomy" id="152573"/>
    <lineage>
        <taxon>Bacteria</taxon>
        <taxon>Pseudomonadati</taxon>
        <taxon>Pseudomonadota</taxon>
        <taxon>Gammaproteobacteria</taxon>
        <taxon>Alkalimonas</taxon>
    </lineage>
</organism>
<dbReference type="PANTHER" id="PTHR39586">
    <property type="entry name" value="CYTOPLASMIC PROTEIN-RELATED"/>
    <property type="match status" value="1"/>
</dbReference>
<dbReference type="PANTHER" id="PTHR39586:SF1">
    <property type="entry name" value="CYTOPLASMIC PROTEIN"/>
    <property type="match status" value="1"/>
</dbReference>